<dbReference type="EMBL" id="FNVU01000005">
    <property type="protein sequence ID" value="SEG47945.1"/>
    <property type="molecule type" value="Genomic_DNA"/>
</dbReference>
<feature type="signal peptide" evidence="2">
    <location>
        <begin position="1"/>
        <end position="36"/>
    </location>
</feature>
<sequence>MSRNRRTAARAFRASGAVRTARAIAVAAVLAGLVTACSDSGSGSHATPAETTAAPDTPGQVTVHEDDVDLTITDAVAHLDGAGNGTLTMAVRNDSGVPEHLDMVGAPDAGRGTLAGSTKGVTGDSGSMMDAGIYLPTGTTVTFGGTGPTVTFTAVHGVTAAHTLPLILQFGVARLVHLSARVTTTG</sequence>
<keyword evidence="2" id="KW-0732">Signal</keyword>
<dbReference type="AlphaFoldDB" id="A0A1H6AIU3"/>
<evidence type="ECO:0000256" key="2">
    <source>
        <dbReference type="SAM" id="SignalP"/>
    </source>
</evidence>
<name>A0A1H6AIU3_9ACTN</name>
<evidence type="ECO:0000256" key="1">
    <source>
        <dbReference type="SAM" id="MobiDB-lite"/>
    </source>
</evidence>
<accession>A0A1H6AIU3</accession>
<gene>
    <name evidence="3" type="ORF">SAMN05216223_105403</name>
</gene>
<feature type="compositionally biased region" description="Low complexity" evidence="1">
    <location>
        <begin position="46"/>
        <end position="58"/>
    </location>
</feature>
<evidence type="ECO:0000313" key="3">
    <source>
        <dbReference type="EMBL" id="SEG47945.1"/>
    </source>
</evidence>
<feature type="chain" id="PRO_5039428337" description="Copper(I)-binding protein" evidence="2">
    <location>
        <begin position="37"/>
        <end position="186"/>
    </location>
</feature>
<dbReference type="InterPro" id="IPR036182">
    <property type="entry name" value="PCuAC_sf"/>
</dbReference>
<proteinExistence type="predicted"/>
<dbReference type="Proteomes" id="UP000236754">
    <property type="component" value="Unassembled WGS sequence"/>
</dbReference>
<organism evidence="3 4">
    <name type="scientific">Actinacidiphila yanglinensis</name>
    <dbReference type="NCBI Taxonomy" id="310779"/>
    <lineage>
        <taxon>Bacteria</taxon>
        <taxon>Bacillati</taxon>
        <taxon>Actinomycetota</taxon>
        <taxon>Actinomycetes</taxon>
        <taxon>Kitasatosporales</taxon>
        <taxon>Streptomycetaceae</taxon>
        <taxon>Actinacidiphila</taxon>
    </lineage>
</organism>
<keyword evidence="4" id="KW-1185">Reference proteome</keyword>
<feature type="region of interest" description="Disordered" evidence="1">
    <location>
        <begin position="39"/>
        <end position="61"/>
    </location>
</feature>
<evidence type="ECO:0000313" key="4">
    <source>
        <dbReference type="Proteomes" id="UP000236754"/>
    </source>
</evidence>
<reference evidence="3 4" key="1">
    <citation type="submission" date="2016-10" db="EMBL/GenBank/DDBJ databases">
        <authorList>
            <person name="de Groot N.N."/>
        </authorList>
    </citation>
    <scope>NUCLEOTIDE SEQUENCE [LARGE SCALE GENOMIC DNA]</scope>
    <source>
        <strain evidence="3 4">CGMCC 4.2023</strain>
    </source>
</reference>
<protein>
    <recommendedName>
        <fullName evidence="5">Copper(I)-binding protein</fullName>
    </recommendedName>
</protein>
<dbReference type="RefSeq" id="WP_235032073.1">
    <property type="nucleotide sequence ID" value="NZ_FNVU01000005.1"/>
</dbReference>
<dbReference type="Gene3D" id="2.60.40.1890">
    <property type="entry name" value="PCu(A)C copper chaperone"/>
    <property type="match status" value="1"/>
</dbReference>
<evidence type="ECO:0008006" key="5">
    <source>
        <dbReference type="Google" id="ProtNLM"/>
    </source>
</evidence>